<dbReference type="InterPro" id="IPR023346">
    <property type="entry name" value="Lysozyme-like_dom_sf"/>
</dbReference>
<dbReference type="STRING" id="709032.Sulku_1485"/>
<reference evidence="1 2" key="1">
    <citation type="journal article" date="2012" name="Stand. Genomic Sci.">
        <title>Complete genome sequence of the sulfur compounds oxidizing chemolithoautotroph Sulfuricurvum kujiense type strain (YK-1(T)).</title>
        <authorList>
            <person name="Han C."/>
            <person name="Kotsyurbenko O."/>
            <person name="Chertkov O."/>
            <person name="Held B."/>
            <person name="Lapidus A."/>
            <person name="Nolan M."/>
            <person name="Lucas S."/>
            <person name="Hammon N."/>
            <person name="Deshpande S."/>
            <person name="Cheng J.F."/>
            <person name="Tapia R."/>
            <person name="Goodwin L.A."/>
            <person name="Pitluck S."/>
            <person name="Liolios K."/>
            <person name="Pagani I."/>
            <person name="Ivanova N."/>
            <person name="Mavromatis K."/>
            <person name="Mikhailova N."/>
            <person name="Pati A."/>
            <person name="Chen A."/>
            <person name="Palaniappan K."/>
            <person name="Land M."/>
            <person name="Hauser L."/>
            <person name="Chang Y.J."/>
            <person name="Jeffries C.D."/>
            <person name="Brambilla E.M."/>
            <person name="Rohde M."/>
            <person name="Spring S."/>
            <person name="Sikorski J."/>
            <person name="Goker M."/>
            <person name="Woyke T."/>
            <person name="Bristow J."/>
            <person name="Eisen J.A."/>
            <person name="Markowitz V."/>
            <person name="Hugenholtz P."/>
            <person name="Kyrpides N.C."/>
            <person name="Klenk H.P."/>
            <person name="Detter J.C."/>
        </authorList>
    </citation>
    <scope>NUCLEOTIDE SEQUENCE [LARGE SCALE GENOMIC DNA]</scope>
    <source>
        <strain evidence="2">ATCC BAA-921 / DSM 16994 / JCM 11577 / YK-1</strain>
    </source>
</reference>
<accession>E4TZD2</accession>
<sequence length="182" mass="20405">MRLSIVGLVIATSLLRADSVPTSDIRMPDIVLDAIKHCECLQEGGRCNPHVIRINADDEAQRALNAGFAVTGHIIKCGSTEQCTLQAQALIDGGITNLDLGPYQINYKYHPNPMLQEYFEDTTAREQANGILTKLVKSFGYSWETLGRYHHFSATDRTRNERYYRKMYAFIYGNNANAQGSN</sequence>
<evidence type="ECO:0000313" key="1">
    <source>
        <dbReference type="EMBL" id="ADR34147.1"/>
    </source>
</evidence>
<dbReference type="Proteomes" id="UP000008721">
    <property type="component" value="Chromosome"/>
</dbReference>
<dbReference type="EMBL" id="CP002355">
    <property type="protein sequence ID" value="ADR34147.1"/>
    <property type="molecule type" value="Genomic_DNA"/>
</dbReference>
<proteinExistence type="predicted"/>
<evidence type="ECO:0000313" key="2">
    <source>
        <dbReference type="Proteomes" id="UP000008721"/>
    </source>
</evidence>
<name>E4TZD2_SULKY</name>
<dbReference type="OrthoDB" id="5324696at2"/>
<dbReference type="HOGENOM" id="CLU_1486501_0_0_7"/>
<gene>
    <name evidence="1" type="ordered locus">Sulku_1485</name>
</gene>
<keyword evidence="2" id="KW-1185">Reference proteome</keyword>
<dbReference type="RefSeq" id="WP_013460344.1">
    <property type="nucleotide sequence ID" value="NC_014762.1"/>
</dbReference>
<dbReference type="eggNOG" id="ENOG502ZTGD">
    <property type="taxonomic scope" value="Bacteria"/>
</dbReference>
<dbReference type="SUPFAM" id="SSF53955">
    <property type="entry name" value="Lysozyme-like"/>
    <property type="match status" value="1"/>
</dbReference>
<protein>
    <submittedName>
        <fullName evidence="1">Uncharacterized protein</fullName>
    </submittedName>
</protein>
<organism evidence="1 2">
    <name type="scientific">Sulfuricurvum kujiense (strain ATCC BAA-921 / DSM 16994 / JCM 11577 / YK-1)</name>
    <dbReference type="NCBI Taxonomy" id="709032"/>
    <lineage>
        <taxon>Bacteria</taxon>
        <taxon>Pseudomonadati</taxon>
        <taxon>Campylobacterota</taxon>
        <taxon>Epsilonproteobacteria</taxon>
        <taxon>Campylobacterales</taxon>
        <taxon>Sulfurimonadaceae</taxon>
        <taxon>Sulfuricurvum</taxon>
    </lineage>
</organism>
<dbReference type="AlphaFoldDB" id="E4TZD2"/>
<dbReference type="KEGG" id="sku:Sulku_1485"/>